<organism evidence="2 3">
    <name type="scientific">Pseudolycoriella hygida</name>
    <dbReference type="NCBI Taxonomy" id="35572"/>
    <lineage>
        <taxon>Eukaryota</taxon>
        <taxon>Metazoa</taxon>
        <taxon>Ecdysozoa</taxon>
        <taxon>Arthropoda</taxon>
        <taxon>Hexapoda</taxon>
        <taxon>Insecta</taxon>
        <taxon>Pterygota</taxon>
        <taxon>Neoptera</taxon>
        <taxon>Endopterygota</taxon>
        <taxon>Diptera</taxon>
        <taxon>Nematocera</taxon>
        <taxon>Sciaroidea</taxon>
        <taxon>Sciaridae</taxon>
        <taxon>Pseudolycoriella</taxon>
    </lineage>
</organism>
<gene>
    <name evidence="2" type="ORF">Bhyg_07875</name>
</gene>
<reference evidence="2" key="1">
    <citation type="submission" date="2022-07" db="EMBL/GenBank/DDBJ databases">
        <authorList>
            <person name="Trinca V."/>
            <person name="Uliana J.V.C."/>
            <person name="Torres T.T."/>
            <person name="Ward R.J."/>
            <person name="Monesi N."/>
        </authorList>
    </citation>
    <scope>NUCLEOTIDE SEQUENCE</scope>
    <source>
        <strain evidence="2">HSMRA1968</strain>
        <tissue evidence="2">Whole embryos</tissue>
    </source>
</reference>
<dbReference type="PANTHER" id="PTHR46954:SF1">
    <property type="entry name" value="C2H2-TYPE DOMAIN-CONTAINING PROTEIN"/>
    <property type="match status" value="1"/>
</dbReference>
<name>A0A9Q0N3I7_9DIPT</name>
<evidence type="ECO:0000256" key="1">
    <source>
        <dbReference type="SAM" id="MobiDB-lite"/>
    </source>
</evidence>
<sequence>MSNSQVYKKLYKSYLDAYPNKSKAQVQIDMNKIWNENKKLENGVNIVLNEITELNKKAISRTLALRKFWTANIPAVPSKKVLTANVTSTATDATVSDKFVSDATVSDATASDETSVIINGSSPVRMTKEGVENVPPTSYPKPVQNAIQKRIDLLNADLTGLYKRQSFGMLSLEQQHIATYGAGAHERRRSDVHRCIKSLDELCVQLQNDGFRIKRGALYLRLLPRRSDSTEGKRHVVTVPVKLLKAHNDSHKSHIDGRFCTASIRSVEELSSFLGPNEVLFMSNDDKARVTIGLTAAKHQAPMLMHVEYKITLPDHDWVVAGKHKLIASVYAGIVIKPDGLGKPEAVGHSGPTFVAIRSGKHSSSNAFTHCFDIQKVIEMPEFESLSKHNGKVKPTGVRTKTRDMTKRSE</sequence>
<keyword evidence="3" id="KW-1185">Reference proteome</keyword>
<evidence type="ECO:0000313" key="2">
    <source>
        <dbReference type="EMBL" id="KAJ6642919.1"/>
    </source>
</evidence>
<dbReference type="Proteomes" id="UP001151699">
    <property type="component" value="Chromosome B"/>
</dbReference>
<dbReference type="PANTHER" id="PTHR46954">
    <property type="entry name" value="C2H2-TYPE DOMAIN-CONTAINING PROTEIN"/>
    <property type="match status" value="1"/>
</dbReference>
<comment type="caution">
    <text evidence="2">The sequence shown here is derived from an EMBL/GenBank/DDBJ whole genome shotgun (WGS) entry which is preliminary data.</text>
</comment>
<proteinExistence type="predicted"/>
<feature type="non-terminal residue" evidence="2">
    <location>
        <position position="410"/>
    </location>
</feature>
<accession>A0A9Q0N3I7</accession>
<feature type="compositionally biased region" description="Basic and acidic residues" evidence="1">
    <location>
        <begin position="401"/>
        <end position="410"/>
    </location>
</feature>
<dbReference type="EMBL" id="WJQU01000002">
    <property type="protein sequence ID" value="KAJ6642919.1"/>
    <property type="molecule type" value="Genomic_DNA"/>
</dbReference>
<evidence type="ECO:0000313" key="3">
    <source>
        <dbReference type="Proteomes" id="UP001151699"/>
    </source>
</evidence>
<dbReference type="OrthoDB" id="7788869at2759"/>
<dbReference type="AlphaFoldDB" id="A0A9Q0N3I7"/>
<feature type="region of interest" description="Disordered" evidence="1">
    <location>
        <begin position="388"/>
        <end position="410"/>
    </location>
</feature>
<protein>
    <submittedName>
        <fullName evidence="2">Uncharacterized protein</fullName>
    </submittedName>
</protein>